<accession>A0A514U2I6</accession>
<proteinExistence type="predicted"/>
<name>A0A514U2I6_9CAUD</name>
<organism evidence="1 2">
    <name type="scientific">Mycobacterium phage Zolita</name>
    <dbReference type="NCBI Taxonomy" id="2593355"/>
    <lineage>
        <taxon>Viruses</taxon>
        <taxon>Duplodnaviria</taxon>
        <taxon>Heunggongvirae</taxon>
        <taxon>Uroviricota</taxon>
        <taxon>Caudoviricetes</taxon>
        <taxon>Benedictvirus</taxon>
        <taxon>Benedictvirus zolita</taxon>
    </lineage>
</organism>
<dbReference type="KEGG" id="vg:64868750"/>
<keyword evidence="2" id="KW-1185">Reference proteome</keyword>
<sequence>MYEVWVIDRYGEARFYTQDQDEQQAHKLADQLRPLTASGKVWVEKA</sequence>
<dbReference type="RefSeq" id="YP_010060874.1">
    <property type="nucleotide sequence ID" value="NC_054776.1"/>
</dbReference>
<protein>
    <submittedName>
        <fullName evidence="1">Uncharacterized protein</fullName>
    </submittedName>
</protein>
<evidence type="ECO:0000313" key="1">
    <source>
        <dbReference type="EMBL" id="QDK03160.1"/>
    </source>
</evidence>
<dbReference type="EMBL" id="MN096372">
    <property type="protein sequence ID" value="QDK03160.1"/>
    <property type="molecule type" value="Genomic_DNA"/>
</dbReference>
<dbReference type="GeneID" id="64868750"/>
<evidence type="ECO:0000313" key="2">
    <source>
        <dbReference type="Proteomes" id="UP000317635"/>
    </source>
</evidence>
<dbReference type="Proteomes" id="UP000317635">
    <property type="component" value="Segment"/>
</dbReference>
<gene>
    <name evidence="1" type="primary">78</name>
    <name evidence="1" type="ORF">SEA_ZOLITA_78</name>
</gene>
<reference evidence="1 2" key="1">
    <citation type="submission" date="2019-06" db="EMBL/GenBank/DDBJ databases">
        <authorList>
            <person name="Agostino C.J."/>
            <person name="Dionne E.N."/>
            <person name="Schmitt O.J."/>
            <person name="Otalvaro S."/>
            <person name="Cornely K."/>
            <person name="Butela K.A."/>
            <person name="Garlena R.A."/>
            <person name="Russell D.A."/>
            <person name="Pope W.H."/>
            <person name="Jacobs-Sera D."/>
            <person name="Hatfull G.F."/>
        </authorList>
    </citation>
    <scope>NUCLEOTIDE SEQUENCE [LARGE SCALE GENOMIC DNA]</scope>
</reference>